<dbReference type="Gene3D" id="1.10.510.10">
    <property type="entry name" value="Transferase(Phosphotransferase) domain 1"/>
    <property type="match status" value="1"/>
</dbReference>
<dbReference type="InterPro" id="IPR017441">
    <property type="entry name" value="Protein_kinase_ATP_BS"/>
</dbReference>
<dbReference type="PROSITE" id="PS50011">
    <property type="entry name" value="PROTEIN_KINASE_DOM"/>
    <property type="match status" value="1"/>
</dbReference>
<dbReference type="InterPro" id="IPR000719">
    <property type="entry name" value="Prot_kinase_dom"/>
</dbReference>
<feature type="compositionally biased region" description="Low complexity" evidence="6">
    <location>
        <begin position="432"/>
        <end position="458"/>
    </location>
</feature>
<sequence length="635" mass="68222">MGGRLGRVGPYALLERLGRGGMGEVYLASTRRGEQVALKMLRDPIEDDAEARLRLDREVRALRRVESPYVAQVLDADLSGDRPYLVMEHIKGETLLDAVRRRGPLAQTELVTTAQGLATALAIIHAAGVVHRDLKPANVLLGEEGPVLIDFGIAQVLDATRLTRTGTFLGTPGYAAPELFADEVVGEPADVHAWAATVAFAATGRPTFGRGTVESQMYAILHGQADLKGVPAALLPLIRAALNREPAKRPTAALLADRLHRLARAIAPAEPEPEPETPAEEEERRTWFGRRKPPKQSPKEPSATADQSETPADGKRSRPETTADERRRLRTDSAGERSRADASGDERKRSRVESPEDERKRSRADASGDERKRLRTDSTGERSRADSSGDERKRSRGESAEDERKRPRVDSSGDERKRSRTDSSGAERRTTSRTAAGTARGRGKAATETESALASEAVAEQGPGIPTGNAALALLATFAVPCVVVSVVYPLATFAVTGVFVVLARALWSGHWLVRRRRSAKVRSILRVLSFPLTLTGSLIAALAWPGIPAAVAAFAALWLTGGGQLPPDWWDQPVPVTVAGVVFGVVCGAIIGREVERIGAELPDLRREGLRALAVLGGFVALCAAAVRAIGLFV</sequence>
<feature type="region of interest" description="Disordered" evidence="6">
    <location>
        <begin position="267"/>
        <end position="458"/>
    </location>
</feature>
<comment type="caution">
    <text evidence="9">The sequence shown here is derived from an EMBL/GenBank/DDBJ whole genome shotgun (WGS) entry which is preliminary data.</text>
</comment>
<dbReference type="PANTHER" id="PTHR43289:SF34">
    <property type="entry name" value="SERINE_THREONINE-PROTEIN KINASE YBDM-RELATED"/>
    <property type="match status" value="1"/>
</dbReference>
<evidence type="ECO:0000256" key="4">
    <source>
        <dbReference type="ARBA" id="ARBA00022840"/>
    </source>
</evidence>
<keyword evidence="10" id="KW-1185">Reference proteome</keyword>
<dbReference type="SUPFAM" id="SSF56112">
    <property type="entry name" value="Protein kinase-like (PK-like)"/>
    <property type="match status" value="1"/>
</dbReference>
<dbReference type="Proteomes" id="UP000640052">
    <property type="component" value="Unassembled WGS sequence"/>
</dbReference>
<dbReference type="PROSITE" id="PS00108">
    <property type="entry name" value="PROTEIN_KINASE_ST"/>
    <property type="match status" value="1"/>
</dbReference>
<feature type="compositionally biased region" description="Basic and acidic residues" evidence="6">
    <location>
        <begin position="312"/>
        <end position="430"/>
    </location>
</feature>
<evidence type="ECO:0000259" key="8">
    <source>
        <dbReference type="PROSITE" id="PS50011"/>
    </source>
</evidence>
<evidence type="ECO:0000256" key="7">
    <source>
        <dbReference type="SAM" id="Phobius"/>
    </source>
</evidence>
<dbReference type="SMART" id="SM00220">
    <property type="entry name" value="S_TKc"/>
    <property type="match status" value="1"/>
</dbReference>
<keyword evidence="7" id="KW-0472">Membrane</keyword>
<evidence type="ECO:0000256" key="2">
    <source>
        <dbReference type="ARBA" id="ARBA00022741"/>
    </source>
</evidence>
<dbReference type="GO" id="GO:0005524">
    <property type="term" value="F:ATP binding"/>
    <property type="evidence" value="ECO:0007669"/>
    <property type="project" value="UniProtKB-UniRule"/>
</dbReference>
<protein>
    <recommendedName>
        <fullName evidence="8">Protein kinase domain-containing protein</fullName>
    </recommendedName>
</protein>
<dbReference type="GO" id="GO:0004674">
    <property type="term" value="F:protein serine/threonine kinase activity"/>
    <property type="evidence" value="ECO:0007669"/>
    <property type="project" value="TreeGrafter"/>
</dbReference>
<name>A0A919QFW9_9ACTN</name>
<dbReference type="AlphaFoldDB" id="A0A919QFW9"/>
<dbReference type="Pfam" id="PF00069">
    <property type="entry name" value="Pkinase"/>
    <property type="match status" value="1"/>
</dbReference>
<gene>
    <name evidence="9" type="ORF">Aph01nite_63530</name>
</gene>
<keyword evidence="7" id="KW-1133">Transmembrane helix</keyword>
<organism evidence="9 10">
    <name type="scientific">Acrocarpospora phusangensis</name>
    <dbReference type="NCBI Taxonomy" id="1070424"/>
    <lineage>
        <taxon>Bacteria</taxon>
        <taxon>Bacillati</taxon>
        <taxon>Actinomycetota</taxon>
        <taxon>Actinomycetes</taxon>
        <taxon>Streptosporangiales</taxon>
        <taxon>Streptosporangiaceae</taxon>
        <taxon>Acrocarpospora</taxon>
    </lineage>
</organism>
<keyword evidence="1" id="KW-0808">Transferase</keyword>
<dbReference type="CDD" id="cd14014">
    <property type="entry name" value="STKc_PknB_like"/>
    <property type="match status" value="1"/>
</dbReference>
<dbReference type="InterPro" id="IPR011009">
    <property type="entry name" value="Kinase-like_dom_sf"/>
</dbReference>
<evidence type="ECO:0000256" key="6">
    <source>
        <dbReference type="SAM" id="MobiDB-lite"/>
    </source>
</evidence>
<dbReference type="PANTHER" id="PTHR43289">
    <property type="entry name" value="MITOGEN-ACTIVATED PROTEIN KINASE KINASE KINASE 20-RELATED"/>
    <property type="match status" value="1"/>
</dbReference>
<keyword evidence="7" id="KW-0812">Transmembrane</keyword>
<evidence type="ECO:0000256" key="3">
    <source>
        <dbReference type="ARBA" id="ARBA00022777"/>
    </source>
</evidence>
<proteinExistence type="predicted"/>
<feature type="compositionally biased region" description="Acidic residues" evidence="6">
    <location>
        <begin position="271"/>
        <end position="281"/>
    </location>
</feature>
<evidence type="ECO:0000313" key="10">
    <source>
        <dbReference type="Proteomes" id="UP000640052"/>
    </source>
</evidence>
<evidence type="ECO:0000256" key="1">
    <source>
        <dbReference type="ARBA" id="ARBA00022679"/>
    </source>
</evidence>
<feature type="domain" description="Protein kinase" evidence="8">
    <location>
        <begin position="11"/>
        <end position="263"/>
    </location>
</feature>
<dbReference type="Gene3D" id="3.30.200.20">
    <property type="entry name" value="Phosphorylase Kinase, domain 1"/>
    <property type="match status" value="1"/>
</dbReference>
<feature type="transmembrane region" description="Helical" evidence="7">
    <location>
        <begin position="613"/>
        <end position="634"/>
    </location>
</feature>
<evidence type="ECO:0000313" key="9">
    <source>
        <dbReference type="EMBL" id="GIH28043.1"/>
    </source>
</evidence>
<feature type="binding site" evidence="5">
    <location>
        <position position="39"/>
    </location>
    <ligand>
        <name>ATP</name>
        <dbReference type="ChEBI" id="CHEBI:30616"/>
    </ligand>
</feature>
<keyword evidence="4 5" id="KW-0067">ATP-binding</keyword>
<accession>A0A919QFW9</accession>
<dbReference type="PROSITE" id="PS00107">
    <property type="entry name" value="PROTEIN_KINASE_ATP"/>
    <property type="match status" value="1"/>
</dbReference>
<dbReference type="RefSeq" id="WP_204044679.1">
    <property type="nucleotide sequence ID" value="NZ_BOOA01000070.1"/>
</dbReference>
<dbReference type="InterPro" id="IPR008271">
    <property type="entry name" value="Ser/Thr_kinase_AS"/>
</dbReference>
<evidence type="ECO:0000256" key="5">
    <source>
        <dbReference type="PROSITE-ProRule" id="PRU10141"/>
    </source>
</evidence>
<keyword evidence="2 5" id="KW-0547">Nucleotide-binding</keyword>
<feature type="transmembrane region" description="Helical" evidence="7">
    <location>
        <begin position="487"/>
        <end position="508"/>
    </location>
</feature>
<keyword evidence="3" id="KW-0418">Kinase</keyword>
<reference evidence="9" key="1">
    <citation type="submission" date="2021-01" db="EMBL/GenBank/DDBJ databases">
        <title>Whole genome shotgun sequence of Acrocarpospora phusangensis NBRC 108782.</title>
        <authorList>
            <person name="Komaki H."/>
            <person name="Tamura T."/>
        </authorList>
    </citation>
    <scope>NUCLEOTIDE SEQUENCE</scope>
    <source>
        <strain evidence="9">NBRC 108782</strain>
    </source>
</reference>
<feature type="transmembrane region" description="Helical" evidence="7">
    <location>
        <begin position="528"/>
        <end position="561"/>
    </location>
</feature>
<dbReference type="EMBL" id="BOOA01000070">
    <property type="protein sequence ID" value="GIH28043.1"/>
    <property type="molecule type" value="Genomic_DNA"/>
</dbReference>
<feature type="transmembrane region" description="Helical" evidence="7">
    <location>
        <begin position="573"/>
        <end position="592"/>
    </location>
</feature>